<dbReference type="InParanoid" id="E9HPI1"/>
<proteinExistence type="predicted"/>
<dbReference type="Proteomes" id="UP000000305">
    <property type="component" value="Unassembled WGS sequence"/>
</dbReference>
<dbReference type="AlphaFoldDB" id="E9HPI1"/>
<evidence type="ECO:0000313" key="1">
    <source>
        <dbReference type="EMBL" id="EFX66358.1"/>
    </source>
</evidence>
<dbReference type="GO" id="GO:1905761">
    <property type="term" value="F:SCF ubiquitin ligase complex binding"/>
    <property type="evidence" value="ECO:0000318"/>
    <property type="project" value="GO_Central"/>
</dbReference>
<keyword evidence="2" id="KW-1185">Reference proteome</keyword>
<dbReference type="KEGG" id="dpx:DAPPUDRAFT_263309"/>
<dbReference type="SUPFAM" id="SSF52047">
    <property type="entry name" value="RNI-like"/>
    <property type="match status" value="1"/>
</dbReference>
<evidence type="ECO:0000313" key="2">
    <source>
        <dbReference type="Proteomes" id="UP000000305"/>
    </source>
</evidence>
<reference evidence="1 2" key="1">
    <citation type="journal article" date="2011" name="Science">
        <title>The ecoresponsive genome of Daphnia pulex.</title>
        <authorList>
            <person name="Colbourne J.K."/>
            <person name="Pfrender M.E."/>
            <person name="Gilbert D."/>
            <person name="Thomas W.K."/>
            <person name="Tucker A."/>
            <person name="Oakley T.H."/>
            <person name="Tokishita S."/>
            <person name="Aerts A."/>
            <person name="Arnold G.J."/>
            <person name="Basu M.K."/>
            <person name="Bauer D.J."/>
            <person name="Caceres C.E."/>
            <person name="Carmel L."/>
            <person name="Casola C."/>
            <person name="Choi J.H."/>
            <person name="Detter J.C."/>
            <person name="Dong Q."/>
            <person name="Dusheyko S."/>
            <person name="Eads B.D."/>
            <person name="Frohlich T."/>
            <person name="Geiler-Samerotte K.A."/>
            <person name="Gerlach D."/>
            <person name="Hatcher P."/>
            <person name="Jogdeo S."/>
            <person name="Krijgsveld J."/>
            <person name="Kriventseva E.V."/>
            <person name="Kultz D."/>
            <person name="Laforsch C."/>
            <person name="Lindquist E."/>
            <person name="Lopez J."/>
            <person name="Manak J.R."/>
            <person name="Muller J."/>
            <person name="Pangilinan J."/>
            <person name="Patwardhan R.P."/>
            <person name="Pitluck S."/>
            <person name="Pritham E.J."/>
            <person name="Rechtsteiner A."/>
            <person name="Rho M."/>
            <person name="Rogozin I.B."/>
            <person name="Sakarya O."/>
            <person name="Salamov A."/>
            <person name="Schaack S."/>
            <person name="Shapiro H."/>
            <person name="Shiga Y."/>
            <person name="Skalitzky C."/>
            <person name="Smith Z."/>
            <person name="Souvorov A."/>
            <person name="Sung W."/>
            <person name="Tang Z."/>
            <person name="Tsuchiya D."/>
            <person name="Tu H."/>
            <person name="Vos H."/>
            <person name="Wang M."/>
            <person name="Wolf Y.I."/>
            <person name="Yamagata H."/>
            <person name="Yamada T."/>
            <person name="Ye Y."/>
            <person name="Shaw J.R."/>
            <person name="Andrews J."/>
            <person name="Crease T.J."/>
            <person name="Tang H."/>
            <person name="Lucas S.M."/>
            <person name="Robertson H.M."/>
            <person name="Bork P."/>
            <person name="Koonin E.V."/>
            <person name="Zdobnov E.M."/>
            <person name="Grigoriev I.V."/>
            <person name="Lynch M."/>
            <person name="Boore J.L."/>
        </authorList>
    </citation>
    <scope>NUCLEOTIDE SEQUENCE [LARGE SCALE GENOMIC DNA]</scope>
</reference>
<dbReference type="EMBL" id="GL732706">
    <property type="protein sequence ID" value="EFX66358.1"/>
    <property type="molecule type" value="Genomic_DNA"/>
</dbReference>
<organism evidence="1 2">
    <name type="scientific">Daphnia pulex</name>
    <name type="common">Water flea</name>
    <dbReference type="NCBI Taxonomy" id="6669"/>
    <lineage>
        <taxon>Eukaryota</taxon>
        <taxon>Metazoa</taxon>
        <taxon>Ecdysozoa</taxon>
        <taxon>Arthropoda</taxon>
        <taxon>Crustacea</taxon>
        <taxon>Branchiopoda</taxon>
        <taxon>Diplostraca</taxon>
        <taxon>Cladocera</taxon>
        <taxon>Anomopoda</taxon>
        <taxon>Daphniidae</taxon>
        <taxon>Daphnia</taxon>
    </lineage>
</organism>
<protein>
    <recommendedName>
        <fullName evidence="3">F-box domain-containing protein</fullName>
    </recommendedName>
</protein>
<gene>
    <name evidence="1" type="ORF">DAPPUDRAFT_263309</name>
</gene>
<sequence>MNNKPVVIHWFRKGLHPALLSFECPREGWRKFVKNARMPRLVLIARGFSFKAFRTLQDLRVLVVAMPNKFPIQCKSIISVLGKSCPRLMSLRLGFDNLSLSIDEFLSIFYCGDLTLLRNVIPDVPSIDHHQNPATEQKKAYNECCVPPHLLYSFCQTWEEIRINYFSSNEPYAIAFILRHLLLLQKLETSDFEFKDYTSSIRALWDTQNRMHRESSADESMELSLPSNSDSIVLKEFSGKLALTSLFVEGERDYLNLKSMCELCPDLQKLHLLETSVRDVAETKTSENGFTLSEIENDFRKLNKLRVLTCTESDGPLCSVITQATAPFLTALEVVLDGVFIPKFDFIISCDNLQILKLSTEFHPPLKSYFSVETKSNLIPETFLPKLEEVQLDFCMNSELEELFLKKSTLKHIDVLCLHHVGQSDEQFIELFLQWPHLVSFKCSGDFNHLKKTCRQRNIKLDLHLFVDTYLCIDGDVNGDRVSTSDESETDS</sequence>
<name>E9HPI1_DAPPU</name>
<dbReference type="PhylomeDB" id="E9HPI1"/>
<dbReference type="OrthoDB" id="6335487at2759"/>
<evidence type="ECO:0008006" key="3">
    <source>
        <dbReference type="Google" id="ProtNLM"/>
    </source>
</evidence>
<accession>E9HPI1</accession>
<dbReference type="HOGENOM" id="CLU_554623_0_0_1"/>